<dbReference type="Pfam" id="PF00061">
    <property type="entry name" value="Lipocalin"/>
    <property type="match status" value="1"/>
</dbReference>
<dbReference type="Proteomes" id="UP000515140">
    <property type="component" value="Unplaced"/>
</dbReference>
<dbReference type="CTD" id="138307"/>
<sequence length="89" mass="10296">MPGKFAFSRSREAYVVETDYKTYAIVNVSMLKNGMTLSALKFFSRTLENTDKGLKRLREISEQIGISRDNVFMLIYDDTCVKMLKKDNL</sequence>
<dbReference type="InterPro" id="IPR012674">
    <property type="entry name" value="Calycin"/>
</dbReference>
<organism evidence="2 3">
    <name type="scientific">Phascolarctos cinereus</name>
    <name type="common">Koala</name>
    <dbReference type="NCBI Taxonomy" id="38626"/>
    <lineage>
        <taxon>Eukaryota</taxon>
        <taxon>Metazoa</taxon>
        <taxon>Chordata</taxon>
        <taxon>Craniata</taxon>
        <taxon>Vertebrata</taxon>
        <taxon>Euteleostomi</taxon>
        <taxon>Mammalia</taxon>
        <taxon>Metatheria</taxon>
        <taxon>Diprotodontia</taxon>
        <taxon>Phascolarctidae</taxon>
        <taxon>Phascolarctos</taxon>
    </lineage>
</organism>
<dbReference type="KEGG" id="pcw:110205072"/>
<dbReference type="InParanoid" id="A0A6P5JSF0"/>
<dbReference type="Gene3D" id="2.40.128.20">
    <property type="match status" value="1"/>
</dbReference>
<evidence type="ECO:0000259" key="1">
    <source>
        <dbReference type="Pfam" id="PF00061"/>
    </source>
</evidence>
<gene>
    <name evidence="3" type="primary">LCN8</name>
</gene>
<dbReference type="AlphaFoldDB" id="A0A6P5JSF0"/>
<dbReference type="InterPro" id="IPR000566">
    <property type="entry name" value="Lipocln_cytosolic_FA-bd_dom"/>
</dbReference>
<dbReference type="SUPFAM" id="SSF50814">
    <property type="entry name" value="Lipocalins"/>
    <property type="match status" value="1"/>
</dbReference>
<evidence type="ECO:0000313" key="2">
    <source>
        <dbReference type="Proteomes" id="UP000515140"/>
    </source>
</evidence>
<proteinExistence type="predicted"/>
<dbReference type="RefSeq" id="XP_020837030.1">
    <property type="nucleotide sequence ID" value="XM_020981371.1"/>
</dbReference>
<evidence type="ECO:0000313" key="3">
    <source>
        <dbReference type="RefSeq" id="XP_020837030.1"/>
    </source>
</evidence>
<feature type="domain" description="Lipocalin/cytosolic fatty-acid binding" evidence="1">
    <location>
        <begin position="8"/>
        <end position="73"/>
    </location>
</feature>
<keyword evidence="2" id="KW-1185">Reference proteome</keyword>
<reference evidence="3" key="1">
    <citation type="submission" date="2025-08" db="UniProtKB">
        <authorList>
            <consortium name="RefSeq"/>
        </authorList>
    </citation>
    <scope>IDENTIFICATION</scope>
    <source>
        <tissue evidence="3">Spleen</tissue>
    </source>
</reference>
<accession>A0A6P5JSF0</accession>
<protein>
    <submittedName>
        <fullName evidence="3">Epididymal-specific lipocalin-8</fullName>
    </submittedName>
</protein>
<dbReference type="GeneID" id="110205072"/>
<name>A0A6P5JSF0_PHACI</name>